<feature type="transmembrane region" description="Helical" evidence="1">
    <location>
        <begin position="336"/>
        <end position="356"/>
    </location>
</feature>
<dbReference type="Proteomes" id="UP001324427">
    <property type="component" value="Unassembled WGS sequence"/>
</dbReference>
<feature type="transmembrane region" description="Helical" evidence="1">
    <location>
        <begin position="486"/>
        <end position="511"/>
    </location>
</feature>
<organism evidence="2 3">
    <name type="scientific">Oleoguttula mirabilis</name>
    <dbReference type="NCBI Taxonomy" id="1507867"/>
    <lineage>
        <taxon>Eukaryota</taxon>
        <taxon>Fungi</taxon>
        <taxon>Dikarya</taxon>
        <taxon>Ascomycota</taxon>
        <taxon>Pezizomycotina</taxon>
        <taxon>Dothideomycetes</taxon>
        <taxon>Dothideomycetidae</taxon>
        <taxon>Mycosphaerellales</taxon>
        <taxon>Teratosphaeriaceae</taxon>
        <taxon>Oleoguttula</taxon>
    </lineage>
</organism>
<gene>
    <name evidence="2" type="ORF">LTR36_008360</name>
</gene>
<feature type="transmembrane region" description="Helical" evidence="1">
    <location>
        <begin position="217"/>
        <end position="238"/>
    </location>
</feature>
<dbReference type="AlphaFoldDB" id="A0AAV9J7I0"/>
<keyword evidence="1" id="KW-1133">Transmembrane helix</keyword>
<keyword evidence="3" id="KW-1185">Reference proteome</keyword>
<feature type="transmembrane region" description="Helical" evidence="1">
    <location>
        <begin position="405"/>
        <end position="426"/>
    </location>
</feature>
<sequence>MAFDIQELDDVPYYYPYYDYRSAVSDAVSSGYFQLYSLGCQVGGSSNCTAACLDTSIGANLVWNGTYDKYNTLTMANCMALPFIASLLAAGNLSEHAVNLTQKYHIPSNANLVTNASAGWPVINNCIDSYCDSQDSTPGCSKSDDDLTQFVFLPNETYYDETYYDSGPSVNITFRLAGKTFNAGLCHELDAVINPDIGGIGMFVSYLMQEFIVLSAWLAYHFYQTWAAWPLAAVLMPFHGPKRASLRADQLQRAIRASHHTAALVSALVEFQKAQVFFMLAVQIAALIALHNPSYVQATSWQQLWNNLGILYNLAFGGCLPVLFSLFILRLAGKRSVYTLAVSFCCVAISAATWFLTWSAEPNPNTTISYTGPNLPACGGMTAPIKYCYDYGWFVINSDATSKGIPMLVFCFVVQLCLILDLVTLFQPDGASGTSDRVNCFQWLRSKTLRANFWGTYEHAVAHRLPWLAKIGLDTAERVLARMQSFILLATELVFVGLNAVLITDYAHILLPNDFQSLSLNNWALGQVISSVRKKDLSIAFMSPTKLYAAIRTTTMTRYLSTTAMG</sequence>
<evidence type="ECO:0000256" key="1">
    <source>
        <dbReference type="SAM" id="Phobius"/>
    </source>
</evidence>
<protein>
    <submittedName>
        <fullName evidence="2">Uncharacterized protein</fullName>
    </submittedName>
</protein>
<feature type="transmembrane region" description="Helical" evidence="1">
    <location>
        <begin position="274"/>
        <end position="290"/>
    </location>
</feature>
<feature type="transmembrane region" description="Helical" evidence="1">
    <location>
        <begin position="310"/>
        <end position="329"/>
    </location>
</feature>
<evidence type="ECO:0000313" key="3">
    <source>
        <dbReference type="Proteomes" id="UP001324427"/>
    </source>
</evidence>
<dbReference type="EMBL" id="JAVFHQ010000058">
    <property type="protein sequence ID" value="KAK4540991.1"/>
    <property type="molecule type" value="Genomic_DNA"/>
</dbReference>
<name>A0AAV9J7I0_9PEZI</name>
<comment type="caution">
    <text evidence="2">The sequence shown here is derived from an EMBL/GenBank/DDBJ whole genome shotgun (WGS) entry which is preliminary data.</text>
</comment>
<accession>A0AAV9J7I0</accession>
<keyword evidence="1" id="KW-0472">Membrane</keyword>
<keyword evidence="1" id="KW-0812">Transmembrane</keyword>
<evidence type="ECO:0000313" key="2">
    <source>
        <dbReference type="EMBL" id="KAK4540991.1"/>
    </source>
</evidence>
<proteinExistence type="predicted"/>
<reference evidence="2 3" key="1">
    <citation type="submission" date="2021-11" db="EMBL/GenBank/DDBJ databases">
        <title>Black yeast isolated from Biological Soil Crust.</title>
        <authorList>
            <person name="Kurbessoian T."/>
        </authorList>
    </citation>
    <scope>NUCLEOTIDE SEQUENCE [LARGE SCALE GENOMIC DNA]</scope>
    <source>
        <strain evidence="2 3">CCFEE 5522</strain>
    </source>
</reference>